<dbReference type="EMBL" id="CAJNNW010026420">
    <property type="protein sequence ID" value="CAE8685164.1"/>
    <property type="molecule type" value="Genomic_DNA"/>
</dbReference>
<dbReference type="Proteomes" id="UP000626109">
    <property type="component" value="Unassembled WGS sequence"/>
</dbReference>
<dbReference type="AlphaFoldDB" id="A0A813JP62"/>
<comment type="caution">
    <text evidence="1">The sequence shown here is derived from an EMBL/GenBank/DDBJ whole genome shotgun (WGS) entry which is preliminary data.</text>
</comment>
<dbReference type="Pfam" id="PF08856">
    <property type="entry name" value="DUF1826"/>
    <property type="match status" value="1"/>
</dbReference>
<protein>
    <submittedName>
        <fullName evidence="1">Uncharacterized protein</fullName>
    </submittedName>
</protein>
<evidence type="ECO:0000313" key="2">
    <source>
        <dbReference type="Proteomes" id="UP000626109"/>
    </source>
</evidence>
<gene>
    <name evidence="1" type="ORF">PGLA2088_LOCUS24330</name>
</gene>
<sequence>MRQRRPLRPPSCLHAQAVRRFAIAAAAAVAAAATSALPAGGAFFSFLPSTRHSVAEVKGCREASTAGEAADVLADPEVLVCFLHRGDEGAELHRQWCAHLSEVPTFDIYSRTLGADVGPGLADLLPLDLQEGGPSAHLGQLTLQEAQSLATAFREAAAADRCSHHAHADAALRVRIACIDHVQCSRLHWDDVPLRAVSILAGAGTEVLPESRADRGGLARLEALPLDSQGAMTSEEWNRNFVADGNGSPDEAMIQFPNGWAALMKGSSWGACDAENSNSQASPGALHRSPKRATKRVLLQVDFADFVEN</sequence>
<proteinExistence type="predicted"/>
<reference evidence="1" key="1">
    <citation type="submission" date="2021-02" db="EMBL/GenBank/DDBJ databases">
        <authorList>
            <person name="Dougan E. K."/>
            <person name="Rhodes N."/>
            <person name="Thang M."/>
            <person name="Chan C."/>
        </authorList>
    </citation>
    <scope>NUCLEOTIDE SEQUENCE</scope>
</reference>
<organism evidence="1 2">
    <name type="scientific">Polarella glacialis</name>
    <name type="common">Dinoflagellate</name>
    <dbReference type="NCBI Taxonomy" id="89957"/>
    <lineage>
        <taxon>Eukaryota</taxon>
        <taxon>Sar</taxon>
        <taxon>Alveolata</taxon>
        <taxon>Dinophyceae</taxon>
        <taxon>Suessiales</taxon>
        <taxon>Suessiaceae</taxon>
        <taxon>Polarella</taxon>
    </lineage>
</organism>
<evidence type="ECO:0000313" key="1">
    <source>
        <dbReference type="EMBL" id="CAE8685164.1"/>
    </source>
</evidence>
<dbReference type="InterPro" id="IPR014955">
    <property type="entry name" value="DUF1826"/>
</dbReference>
<name>A0A813JP62_POLGL</name>
<accession>A0A813JP62</accession>